<protein>
    <submittedName>
        <fullName evidence="2">Uncharacterized protein</fullName>
    </submittedName>
</protein>
<evidence type="ECO:0000256" key="1">
    <source>
        <dbReference type="SAM" id="MobiDB-lite"/>
    </source>
</evidence>
<sequence>MIGGTGVQTLILGIITYRCDWDKEAEMSSDRLEKWGGSNPSENGSMKPKAKTAAYPD</sequence>
<dbReference type="Proteomes" id="UP000017836">
    <property type="component" value="Unassembled WGS sequence"/>
</dbReference>
<organism evidence="2 3">
    <name type="scientific">Amborella trichopoda</name>
    <dbReference type="NCBI Taxonomy" id="13333"/>
    <lineage>
        <taxon>Eukaryota</taxon>
        <taxon>Viridiplantae</taxon>
        <taxon>Streptophyta</taxon>
        <taxon>Embryophyta</taxon>
        <taxon>Tracheophyta</taxon>
        <taxon>Spermatophyta</taxon>
        <taxon>Magnoliopsida</taxon>
        <taxon>Amborellales</taxon>
        <taxon>Amborellaceae</taxon>
        <taxon>Amborella</taxon>
    </lineage>
</organism>
<dbReference type="Gramene" id="ERM95346">
    <property type="protein sequence ID" value="ERM95346"/>
    <property type="gene ID" value="AMTR_s00008p00177720"/>
</dbReference>
<accession>W1NIR2</accession>
<dbReference type="HOGENOM" id="CLU_2999140_0_0_1"/>
<feature type="region of interest" description="Disordered" evidence="1">
    <location>
        <begin position="28"/>
        <end position="57"/>
    </location>
</feature>
<reference evidence="3" key="1">
    <citation type="journal article" date="2013" name="Science">
        <title>The Amborella genome and the evolution of flowering plants.</title>
        <authorList>
            <consortium name="Amborella Genome Project"/>
        </authorList>
    </citation>
    <scope>NUCLEOTIDE SEQUENCE [LARGE SCALE GENOMIC DNA]</scope>
</reference>
<proteinExistence type="predicted"/>
<name>W1NIR2_AMBTC</name>
<dbReference type="EMBL" id="KI397486">
    <property type="protein sequence ID" value="ERM95346.1"/>
    <property type="molecule type" value="Genomic_DNA"/>
</dbReference>
<dbReference type="AlphaFoldDB" id="W1NIR2"/>
<evidence type="ECO:0000313" key="3">
    <source>
        <dbReference type="Proteomes" id="UP000017836"/>
    </source>
</evidence>
<gene>
    <name evidence="2" type="ORF">AMTR_s00008p00177720</name>
</gene>
<evidence type="ECO:0000313" key="2">
    <source>
        <dbReference type="EMBL" id="ERM95346.1"/>
    </source>
</evidence>
<keyword evidence="3" id="KW-1185">Reference proteome</keyword>